<dbReference type="OrthoDB" id="5294331at2"/>
<dbReference type="HOGENOM" id="CLU_077905_0_1_0"/>
<dbReference type="RefSeq" id="WP_009851647.1">
    <property type="nucleotide sequence ID" value="NZ_DS022295.1"/>
</dbReference>
<evidence type="ECO:0000256" key="4">
    <source>
        <dbReference type="ARBA" id="ARBA00022989"/>
    </source>
</evidence>
<sequence length="278" mass="29776">MISSMVIVFREMLEMVLVIGVLLAATRGLPGSRLWITLGSGAGLLGAVFFGVFMEQMETSFGGNGEFLFNAALLLMAATLIAWTVLWMSRHGREAGQRMQQVGNSVSRGELPFLSLAVVSMAAVMREGSEAAFFLFGAAQGMGADNGSMLLGGILGAVMALVLGALFYLGMIRIPMKALFGIIGWMLMLLAAGMASQAAWNLVAIDWLPAMIDPLWNSAALLSQQSLPGELLHILIGYDEAPSAMQVLVFILSLTVMGILYYRLKPPMKATTQNHQPA</sequence>
<comment type="similarity">
    <text evidence="2">Belongs to the oxidase-dependent Fe transporter (OFeT) (TC 9.A.10.1) family.</text>
</comment>
<dbReference type="eggNOG" id="COG0672">
    <property type="taxonomic scope" value="Bacteria"/>
</dbReference>
<evidence type="ECO:0000256" key="3">
    <source>
        <dbReference type="ARBA" id="ARBA00022692"/>
    </source>
</evidence>
<evidence type="ECO:0000256" key="2">
    <source>
        <dbReference type="ARBA" id="ARBA00008333"/>
    </source>
</evidence>
<feature type="transmembrane region" description="Helical" evidence="6">
    <location>
        <begin position="149"/>
        <end position="171"/>
    </location>
</feature>
<organism evidence="7 8">
    <name type="scientific">Mariprofundus ferrooxydans PV-1</name>
    <dbReference type="NCBI Taxonomy" id="314345"/>
    <lineage>
        <taxon>Bacteria</taxon>
        <taxon>Pseudomonadati</taxon>
        <taxon>Pseudomonadota</taxon>
        <taxon>Candidatius Mariprofundia</taxon>
        <taxon>Mariprofundales</taxon>
        <taxon>Mariprofundaceae</taxon>
        <taxon>Mariprofundus</taxon>
    </lineage>
</organism>
<evidence type="ECO:0000256" key="5">
    <source>
        <dbReference type="ARBA" id="ARBA00023136"/>
    </source>
</evidence>
<dbReference type="STRING" id="314344.AL013_01995"/>
<evidence type="ECO:0000256" key="6">
    <source>
        <dbReference type="SAM" id="Phobius"/>
    </source>
</evidence>
<name>Q0F0K2_9PROT</name>
<comment type="caution">
    <text evidence="7">The sequence shown here is derived from an EMBL/GenBank/DDBJ whole genome shotgun (WGS) entry which is preliminary data.</text>
</comment>
<dbReference type="InterPro" id="IPR004923">
    <property type="entry name" value="FTR1/Fip1/EfeU"/>
</dbReference>
<keyword evidence="3 6" id="KW-0812">Transmembrane</keyword>
<dbReference type="AlphaFoldDB" id="Q0F0K2"/>
<accession>Q0F0K2</accession>
<dbReference type="GO" id="GO:0033573">
    <property type="term" value="C:high-affinity iron permease complex"/>
    <property type="evidence" value="ECO:0007669"/>
    <property type="project" value="InterPro"/>
</dbReference>
<dbReference type="PANTHER" id="PTHR31632:SF2">
    <property type="entry name" value="PLASMA MEMBRANE IRON PERMEASE"/>
    <property type="match status" value="1"/>
</dbReference>
<reference evidence="7 8" key="1">
    <citation type="submission" date="2006-09" db="EMBL/GenBank/DDBJ databases">
        <authorList>
            <person name="Emerson D."/>
            <person name="Ferriera S."/>
            <person name="Johnson J."/>
            <person name="Kravitz S."/>
            <person name="Halpern A."/>
            <person name="Remington K."/>
            <person name="Beeson K."/>
            <person name="Tran B."/>
            <person name="Rogers Y.-H."/>
            <person name="Friedman R."/>
            <person name="Venter J.C."/>
        </authorList>
    </citation>
    <scope>NUCLEOTIDE SEQUENCE [LARGE SCALE GENOMIC DNA]</scope>
    <source>
        <strain evidence="7 8">PV-1</strain>
    </source>
</reference>
<gene>
    <name evidence="7" type="ORF">SPV1_06774</name>
</gene>
<feature type="transmembrane region" description="Helical" evidence="6">
    <location>
        <begin position="6"/>
        <end position="25"/>
    </location>
</feature>
<dbReference type="Proteomes" id="UP000005297">
    <property type="component" value="Unassembled WGS sequence"/>
</dbReference>
<dbReference type="EMBL" id="AATS01000004">
    <property type="protein sequence ID" value="EAU55026.1"/>
    <property type="molecule type" value="Genomic_DNA"/>
</dbReference>
<evidence type="ECO:0000313" key="8">
    <source>
        <dbReference type="Proteomes" id="UP000005297"/>
    </source>
</evidence>
<dbReference type="GO" id="GO:0015093">
    <property type="term" value="F:ferrous iron transmembrane transporter activity"/>
    <property type="evidence" value="ECO:0007669"/>
    <property type="project" value="TreeGrafter"/>
</dbReference>
<keyword evidence="5 6" id="KW-0472">Membrane</keyword>
<dbReference type="InParanoid" id="Q0F0K2"/>
<keyword evidence="8" id="KW-1185">Reference proteome</keyword>
<proteinExistence type="inferred from homology"/>
<feature type="transmembrane region" description="Helical" evidence="6">
    <location>
        <begin position="244"/>
        <end position="262"/>
    </location>
</feature>
<dbReference type="PANTHER" id="PTHR31632">
    <property type="entry name" value="IRON TRANSPORTER FTH1"/>
    <property type="match status" value="1"/>
</dbReference>
<feature type="transmembrane region" description="Helical" evidence="6">
    <location>
        <begin position="67"/>
        <end position="88"/>
    </location>
</feature>
<dbReference type="Pfam" id="PF03239">
    <property type="entry name" value="FTR1"/>
    <property type="match status" value="1"/>
</dbReference>
<keyword evidence="4 6" id="KW-1133">Transmembrane helix</keyword>
<feature type="transmembrane region" description="Helical" evidence="6">
    <location>
        <begin position="34"/>
        <end position="55"/>
    </location>
</feature>
<evidence type="ECO:0000256" key="1">
    <source>
        <dbReference type="ARBA" id="ARBA00004141"/>
    </source>
</evidence>
<comment type="subcellular location">
    <subcellularLocation>
        <location evidence="1">Membrane</location>
        <topology evidence="1">Multi-pass membrane protein</topology>
    </subcellularLocation>
</comment>
<protein>
    <submittedName>
        <fullName evidence="7">Iron permease, FTR1 family protein</fullName>
    </submittedName>
</protein>
<dbReference type="FunCoup" id="Q0F0K2">
    <property type="interactions" value="19"/>
</dbReference>
<evidence type="ECO:0000313" key="7">
    <source>
        <dbReference type="EMBL" id="EAU55026.1"/>
    </source>
</evidence>
<feature type="transmembrane region" description="Helical" evidence="6">
    <location>
        <begin position="178"/>
        <end position="200"/>
    </location>
</feature>